<proteinExistence type="predicted"/>
<keyword evidence="2" id="KW-1185">Reference proteome</keyword>
<dbReference type="EMBL" id="JAOXXL010000005">
    <property type="protein sequence ID" value="MCY7007606.1"/>
    <property type="molecule type" value="Genomic_DNA"/>
</dbReference>
<gene>
    <name evidence="1" type="ORF">OCK72_02935</name>
</gene>
<protein>
    <submittedName>
        <fullName evidence="1">DUF1778 domain-containing protein</fullName>
    </submittedName>
</protein>
<dbReference type="Proteomes" id="UP001062738">
    <property type="component" value="Unassembled WGS sequence"/>
</dbReference>
<sequence length="91" mass="10488">MNYIVIQNLKGVDCMATISFRLSDEEKRLITDFSKRNNITVSELILNSILEKIEDEEDYTLGEKIILDPNTKITGTLKELAKEYGIDYDKL</sequence>
<accession>A0ABT4DJQ5</accession>
<dbReference type="NCBIfam" id="NF046040">
    <property type="entry name" value="RelB_antitoxin"/>
    <property type="match status" value="1"/>
</dbReference>
<dbReference type="InterPro" id="IPR046257">
    <property type="entry name" value="DUF6290"/>
</dbReference>
<evidence type="ECO:0000313" key="1">
    <source>
        <dbReference type="EMBL" id="MCY7007606.1"/>
    </source>
</evidence>
<name>A0ABT4DJQ5_FUSSI</name>
<evidence type="ECO:0000313" key="2">
    <source>
        <dbReference type="Proteomes" id="UP001062738"/>
    </source>
</evidence>
<organism evidence="1 2">
    <name type="scientific">Fusobacterium simiae</name>
    <dbReference type="NCBI Taxonomy" id="855"/>
    <lineage>
        <taxon>Bacteria</taxon>
        <taxon>Fusobacteriati</taxon>
        <taxon>Fusobacteriota</taxon>
        <taxon>Fusobacteriia</taxon>
        <taxon>Fusobacteriales</taxon>
        <taxon>Fusobacteriaceae</taxon>
        <taxon>Fusobacterium</taxon>
    </lineage>
</organism>
<comment type="caution">
    <text evidence="1">The sequence shown here is derived from an EMBL/GenBank/DDBJ whole genome shotgun (WGS) entry which is preliminary data.</text>
</comment>
<dbReference type="Pfam" id="PF19807">
    <property type="entry name" value="DUF6290"/>
    <property type="match status" value="1"/>
</dbReference>
<dbReference type="RefSeq" id="WP_265151758.1">
    <property type="nucleotide sequence ID" value="NZ_JAOXXL010000005.1"/>
</dbReference>
<reference evidence="1" key="1">
    <citation type="submission" date="2022-09" db="EMBL/GenBank/DDBJ databases">
        <authorList>
            <person name="Zoaiter M."/>
        </authorList>
    </citation>
    <scope>NUCLEOTIDE SEQUENCE</scope>
    <source>
        <strain evidence="1">DSM 19848</strain>
    </source>
</reference>